<dbReference type="Proteomes" id="UP000268446">
    <property type="component" value="Unassembled WGS sequence"/>
</dbReference>
<evidence type="ECO:0000313" key="4">
    <source>
        <dbReference type="Proteomes" id="UP000268446"/>
    </source>
</evidence>
<evidence type="ECO:0000313" key="3">
    <source>
        <dbReference type="EMBL" id="RLE54332.1"/>
    </source>
</evidence>
<gene>
    <name evidence="2" type="ORF">DRJ20_00570</name>
    <name evidence="3" type="ORF">DRJ26_02010</name>
</gene>
<dbReference type="InterPro" id="IPR036390">
    <property type="entry name" value="WH_DNA-bd_sf"/>
</dbReference>
<reference evidence="4 5" key="1">
    <citation type="submission" date="2018-06" db="EMBL/GenBank/DDBJ databases">
        <title>Extensive metabolic versatility and redundancy in microbially diverse, dynamic hydrothermal sediments.</title>
        <authorList>
            <person name="Dombrowski N."/>
            <person name="Teske A."/>
            <person name="Baker B.J."/>
        </authorList>
    </citation>
    <scope>NUCLEOTIDE SEQUENCE [LARGE SCALE GENOMIC DNA]</scope>
    <source>
        <strain evidence="3">B20_G2</strain>
        <strain evidence="2">B29_G17</strain>
    </source>
</reference>
<sequence length="125" mass="14188">MEKRAIEIIKKAGDEGVLQSDLWKMLGTDSREGSRIAIRLERKGFIEREPTVHAGKKTYRLRLIKRPPRKISIATVKGCPCFVCPDLTKCAIGHVINPVTCKKLTTWILEQISSQLEESERRGND</sequence>
<proteinExistence type="predicted"/>
<dbReference type="SUPFAM" id="SSF46785">
    <property type="entry name" value="Winged helix' DNA-binding domain"/>
    <property type="match status" value="1"/>
</dbReference>
<dbReference type="EMBL" id="QMRA01000028">
    <property type="protein sequence ID" value="RLE54332.1"/>
    <property type="molecule type" value="Genomic_DNA"/>
</dbReference>
<comment type="caution">
    <text evidence="2">The sequence shown here is derived from an EMBL/GenBank/DDBJ whole genome shotgun (WGS) entry which is preliminary data.</text>
</comment>
<dbReference type="Pfam" id="PF04182">
    <property type="entry name" value="B-block_TFIIIC"/>
    <property type="match status" value="1"/>
</dbReference>
<dbReference type="InterPro" id="IPR036388">
    <property type="entry name" value="WH-like_DNA-bd_sf"/>
</dbReference>
<dbReference type="AlphaFoldDB" id="A0A497EXV3"/>
<dbReference type="EMBL" id="QMQZ01000007">
    <property type="protein sequence ID" value="RLE52224.1"/>
    <property type="molecule type" value="Genomic_DNA"/>
</dbReference>
<dbReference type="InterPro" id="IPR007309">
    <property type="entry name" value="TFIIIC_Bblock-bd"/>
</dbReference>
<accession>A0A497EXV3</accession>
<name>A0A497EXV3_9CREN</name>
<dbReference type="Gene3D" id="1.10.10.10">
    <property type="entry name" value="Winged helix-like DNA-binding domain superfamily/Winged helix DNA-binding domain"/>
    <property type="match status" value="1"/>
</dbReference>
<evidence type="ECO:0000259" key="1">
    <source>
        <dbReference type="Pfam" id="PF04182"/>
    </source>
</evidence>
<dbReference type="Proteomes" id="UP000269499">
    <property type="component" value="Unassembled WGS sequence"/>
</dbReference>
<protein>
    <submittedName>
        <fullName evidence="2">Lrp/AsnC family transcriptional regulator</fullName>
    </submittedName>
</protein>
<evidence type="ECO:0000313" key="5">
    <source>
        <dbReference type="Proteomes" id="UP000269499"/>
    </source>
</evidence>
<evidence type="ECO:0000313" key="2">
    <source>
        <dbReference type="EMBL" id="RLE52224.1"/>
    </source>
</evidence>
<organism evidence="2 4">
    <name type="scientific">Thermoproteota archaeon</name>
    <dbReference type="NCBI Taxonomy" id="2056631"/>
    <lineage>
        <taxon>Archaea</taxon>
        <taxon>Thermoproteota</taxon>
    </lineage>
</organism>
<feature type="domain" description="B-block binding subunit of TFIIIC" evidence="1">
    <location>
        <begin position="3"/>
        <end position="64"/>
    </location>
</feature>